<evidence type="ECO:0000259" key="9">
    <source>
        <dbReference type="PROSITE" id="PS50972"/>
    </source>
</evidence>
<name>A0A9D9HJF8_9BACT</name>
<dbReference type="InterPro" id="IPR000489">
    <property type="entry name" value="Pterin-binding_dom"/>
</dbReference>
<evidence type="ECO:0000256" key="7">
    <source>
        <dbReference type="ARBA" id="ARBA00022842"/>
    </source>
</evidence>
<dbReference type="NCBIfam" id="TIGR01496">
    <property type="entry name" value="DHPS"/>
    <property type="match status" value="1"/>
</dbReference>
<dbReference type="GO" id="GO:0046654">
    <property type="term" value="P:tetrahydrofolate biosynthetic process"/>
    <property type="evidence" value="ECO:0007669"/>
    <property type="project" value="TreeGrafter"/>
</dbReference>
<dbReference type="GO" id="GO:0005829">
    <property type="term" value="C:cytosol"/>
    <property type="evidence" value="ECO:0007669"/>
    <property type="project" value="TreeGrafter"/>
</dbReference>
<comment type="cofactor">
    <cofactor evidence="2">
        <name>Mg(2+)</name>
        <dbReference type="ChEBI" id="CHEBI:18420"/>
    </cofactor>
</comment>
<dbReference type="AlphaFoldDB" id="A0A9D9HJF8"/>
<dbReference type="SUPFAM" id="SSF51717">
    <property type="entry name" value="Dihydropteroate synthetase-like"/>
    <property type="match status" value="1"/>
</dbReference>
<dbReference type="EMBL" id="JADIMK010000008">
    <property type="protein sequence ID" value="MBO8454941.1"/>
    <property type="molecule type" value="Genomic_DNA"/>
</dbReference>
<dbReference type="GO" id="GO:0046656">
    <property type="term" value="P:folic acid biosynthetic process"/>
    <property type="evidence" value="ECO:0007669"/>
    <property type="project" value="UniProtKB-KW"/>
</dbReference>
<evidence type="ECO:0000256" key="3">
    <source>
        <dbReference type="ARBA" id="ARBA00004763"/>
    </source>
</evidence>
<dbReference type="GO" id="GO:0004156">
    <property type="term" value="F:dihydropteroate synthase activity"/>
    <property type="evidence" value="ECO:0007669"/>
    <property type="project" value="UniProtKB-EC"/>
</dbReference>
<evidence type="ECO:0000256" key="1">
    <source>
        <dbReference type="ARBA" id="ARBA00000012"/>
    </source>
</evidence>
<keyword evidence="6" id="KW-0479">Metal-binding</keyword>
<protein>
    <recommendedName>
        <fullName evidence="4">dihydropteroate synthase</fullName>
        <ecNumber evidence="4">2.5.1.15</ecNumber>
    </recommendedName>
</protein>
<dbReference type="InterPro" id="IPR045031">
    <property type="entry name" value="DHP_synth-like"/>
</dbReference>
<sequence length="275" mass="30754">MEDRKIHIMGIVNLTDDSYYAESRCLGRDGKPDISRTLGRIGTMLSEGADIIDLGACSTRPGSEGIGADEEWRRLSPVLDAVRKEYPDARISVDTYWSSVVRKTYDLIGDFIVNDISAGEDDPLMLPAVAELGLTYIAMHKRGNPATMQGLCDYSDVTEEVISYFRSFADRAEKAGIQDWILDPGFGFAKTVEQNWQMLRELRKFSALGRRILVGVSRKSMVYRLFGITPEEALPQTQVLHFAALENGADILRVHDVAEAVRTTVSWRMLRKISG</sequence>
<keyword evidence="8" id="KW-0289">Folate biosynthesis</keyword>
<dbReference type="PROSITE" id="PS50972">
    <property type="entry name" value="PTERIN_BINDING"/>
    <property type="match status" value="1"/>
</dbReference>
<dbReference type="InterPro" id="IPR011005">
    <property type="entry name" value="Dihydropteroate_synth-like_sf"/>
</dbReference>
<comment type="caution">
    <text evidence="10">The sequence shown here is derived from an EMBL/GenBank/DDBJ whole genome shotgun (WGS) entry which is preliminary data.</text>
</comment>
<keyword evidence="5 10" id="KW-0808">Transferase</keyword>
<gene>
    <name evidence="10" type="primary">folP</name>
    <name evidence="10" type="ORF">IAC08_00865</name>
</gene>
<dbReference type="GO" id="GO:0046872">
    <property type="term" value="F:metal ion binding"/>
    <property type="evidence" value="ECO:0007669"/>
    <property type="project" value="UniProtKB-KW"/>
</dbReference>
<reference evidence="10" key="1">
    <citation type="submission" date="2020-10" db="EMBL/GenBank/DDBJ databases">
        <authorList>
            <person name="Gilroy R."/>
        </authorList>
    </citation>
    <scope>NUCLEOTIDE SEQUENCE</scope>
    <source>
        <strain evidence="10">B1-3475</strain>
    </source>
</reference>
<evidence type="ECO:0000313" key="11">
    <source>
        <dbReference type="Proteomes" id="UP000823617"/>
    </source>
</evidence>
<keyword evidence="7" id="KW-0460">Magnesium</keyword>
<dbReference type="PROSITE" id="PS00793">
    <property type="entry name" value="DHPS_2"/>
    <property type="match status" value="1"/>
</dbReference>
<organism evidence="10 11">
    <name type="scientific">Candidatus Cryptobacteroides intestinigallinarum</name>
    <dbReference type="NCBI Taxonomy" id="2840767"/>
    <lineage>
        <taxon>Bacteria</taxon>
        <taxon>Pseudomonadati</taxon>
        <taxon>Bacteroidota</taxon>
        <taxon>Bacteroidia</taxon>
        <taxon>Bacteroidales</taxon>
        <taxon>Candidatus Cryptobacteroides</taxon>
    </lineage>
</organism>
<proteinExistence type="predicted"/>
<evidence type="ECO:0000256" key="8">
    <source>
        <dbReference type="ARBA" id="ARBA00022909"/>
    </source>
</evidence>
<reference evidence="10" key="2">
    <citation type="journal article" date="2021" name="PeerJ">
        <title>Extensive microbial diversity within the chicken gut microbiome revealed by metagenomics and culture.</title>
        <authorList>
            <person name="Gilroy R."/>
            <person name="Ravi A."/>
            <person name="Getino M."/>
            <person name="Pursley I."/>
            <person name="Horton D.L."/>
            <person name="Alikhan N.F."/>
            <person name="Baker D."/>
            <person name="Gharbi K."/>
            <person name="Hall N."/>
            <person name="Watson M."/>
            <person name="Adriaenssens E.M."/>
            <person name="Foster-Nyarko E."/>
            <person name="Jarju S."/>
            <person name="Secka A."/>
            <person name="Antonio M."/>
            <person name="Oren A."/>
            <person name="Chaudhuri R.R."/>
            <person name="La Ragione R."/>
            <person name="Hildebrand F."/>
            <person name="Pallen M.J."/>
        </authorList>
    </citation>
    <scope>NUCLEOTIDE SEQUENCE</scope>
    <source>
        <strain evidence="10">B1-3475</strain>
    </source>
</reference>
<evidence type="ECO:0000256" key="2">
    <source>
        <dbReference type="ARBA" id="ARBA00001946"/>
    </source>
</evidence>
<accession>A0A9D9HJF8</accession>
<dbReference type="Pfam" id="PF00809">
    <property type="entry name" value="Pterin_bind"/>
    <property type="match status" value="1"/>
</dbReference>
<dbReference type="PANTHER" id="PTHR20941:SF1">
    <property type="entry name" value="FOLIC ACID SYNTHESIS PROTEIN FOL1"/>
    <property type="match status" value="1"/>
</dbReference>
<evidence type="ECO:0000256" key="4">
    <source>
        <dbReference type="ARBA" id="ARBA00012458"/>
    </source>
</evidence>
<comment type="catalytic activity">
    <reaction evidence="1">
        <text>(7,8-dihydropterin-6-yl)methyl diphosphate + 4-aminobenzoate = 7,8-dihydropteroate + diphosphate</text>
        <dbReference type="Rhea" id="RHEA:19949"/>
        <dbReference type="ChEBI" id="CHEBI:17836"/>
        <dbReference type="ChEBI" id="CHEBI:17839"/>
        <dbReference type="ChEBI" id="CHEBI:33019"/>
        <dbReference type="ChEBI" id="CHEBI:72950"/>
        <dbReference type="EC" id="2.5.1.15"/>
    </reaction>
</comment>
<evidence type="ECO:0000256" key="5">
    <source>
        <dbReference type="ARBA" id="ARBA00022679"/>
    </source>
</evidence>
<comment type="pathway">
    <text evidence="3">Cofactor biosynthesis; tetrahydrofolate biosynthesis; 7,8-dihydrofolate from 2-amino-4-hydroxy-6-hydroxymethyl-7,8-dihydropteridine diphosphate and 4-aminobenzoate: step 1/2.</text>
</comment>
<evidence type="ECO:0000256" key="6">
    <source>
        <dbReference type="ARBA" id="ARBA00022723"/>
    </source>
</evidence>
<dbReference type="CDD" id="cd00739">
    <property type="entry name" value="DHPS"/>
    <property type="match status" value="1"/>
</dbReference>
<evidence type="ECO:0000313" key="10">
    <source>
        <dbReference type="EMBL" id="MBO8454941.1"/>
    </source>
</evidence>
<dbReference type="Gene3D" id="3.20.20.20">
    <property type="entry name" value="Dihydropteroate synthase-like"/>
    <property type="match status" value="1"/>
</dbReference>
<dbReference type="Proteomes" id="UP000823617">
    <property type="component" value="Unassembled WGS sequence"/>
</dbReference>
<dbReference type="InterPro" id="IPR006390">
    <property type="entry name" value="DHP_synth_dom"/>
</dbReference>
<dbReference type="PANTHER" id="PTHR20941">
    <property type="entry name" value="FOLATE SYNTHESIS PROTEINS"/>
    <property type="match status" value="1"/>
</dbReference>
<feature type="domain" description="Pterin-binding" evidence="9">
    <location>
        <begin position="6"/>
        <end position="266"/>
    </location>
</feature>
<dbReference type="EC" id="2.5.1.15" evidence="4"/>